<dbReference type="PANTHER" id="PTHR31758:SF2">
    <property type="entry name" value="BTB_POZ DOMAIN-CONTAINING PROTEIN YLR108C"/>
    <property type="match status" value="1"/>
</dbReference>
<feature type="transmembrane region" description="Helical" evidence="9">
    <location>
        <begin position="284"/>
        <end position="301"/>
    </location>
</feature>
<dbReference type="InterPro" id="IPR003959">
    <property type="entry name" value="ATPase_AAA_core"/>
</dbReference>
<dbReference type="InterPro" id="IPR000326">
    <property type="entry name" value="PAP2/HPO"/>
</dbReference>
<dbReference type="InterPro" id="IPR013748">
    <property type="entry name" value="Rep_factorC_C"/>
</dbReference>
<protein>
    <recommendedName>
        <fullName evidence="7">Replication factor C subunit 3</fullName>
    </recommendedName>
</protein>
<name>A0A9Q9RS45_FUSFU</name>
<feature type="transmembrane region" description="Helical" evidence="9">
    <location>
        <begin position="162"/>
        <end position="184"/>
    </location>
</feature>
<evidence type="ECO:0000256" key="9">
    <source>
        <dbReference type="SAM" id="Phobius"/>
    </source>
</evidence>
<feature type="transmembrane region" description="Helical" evidence="9">
    <location>
        <begin position="321"/>
        <end position="343"/>
    </location>
</feature>
<keyword evidence="3" id="KW-0235">DNA replication</keyword>
<dbReference type="GO" id="GO:0016887">
    <property type="term" value="F:ATP hydrolysis activity"/>
    <property type="evidence" value="ECO:0007669"/>
    <property type="project" value="InterPro"/>
</dbReference>
<dbReference type="InterPro" id="IPR036938">
    <property type="entry name" value="PAP2/HPO_sf"/>
</dbReference>
<keyword evidence="9" id="KW-0812">Transmembrane</keyword>
<dbReference type="CDD" id="cd03388">
    <property type="entry name" value="PAP2_SPPase1"/>
    <property type="match status" value="1"/>
</dbReference>
<dbReference type="InterPro" id="IPR008921">
    <property type="entry name" value="DNA_pol3_clamp-load_cplx_C"/>
</dbReference>
<dbReference type="SMART" id="SM00014">
    <property type="entry name" value="acidPPc"/>
    <property type="match status" value="1"/>
</dbReference>
<dbReference type="GO" id="GO:0005634">
    <property type="term" value="C:nucleus"/>
    <property type="evidence" value="ECO:0007669"/>
    <property type="project" value="UniProtKB-SubCell"/>
</dbReference>
<feature type="transmembrane region" description="Helical" evidence="9">
    <location>
        <begin position="89"/>
        <end position="116"/>
    </location>
</feature>
<reference evidence="12" key="1">
    <citation type="submission" date="2019-05" db="EMBL/GenBank/DDBJ databases">
        <authorList>
            <person name="Piombo E."/>
        </authorList>
    </citation>
    <scope>NUCLEOTIDE SEQUENCE</scope>
    <source>
        <strain evidence="12">C2S</strain>
    </source>
</reference>
<dbReference type="SUPFAM" id="SSF54695">
    <property type="entry name" value="POZ domain"/>
    <property type="match status" value="1"/>
</dbReference>
<dbReference type="FunFam" id="3.40.50.300:FF:000129">
    <property type="entry name" value="Replication factor C subunit 5"/>
    <property type="match status" value="1"/>
</dbReference>
<dbReference type="GO" id="GO:0006271">
    <property type="term" value="P:DNA strand elongation involved in DNA replication"/>
    <property type="evidence" value="ECO:0007669"/>
    <property type="project" value="UniProtKB-ARBA"/>
</dbReference>
<feature type="transmembrane region" description="Helical" evidence="9">
    <location>
        <begin position="196"/>
        <end position="214"/>
    </location>
</feature>
<dbReference type="CDD" id="cd00009">
    <property type="entry name" value="AAA"/>
    <property type="match status" value="1"/>
</dbReference>
<comment type="subcellular location">
    <subcellularLocation>
        <location evidence="1">Nucleus</location>
    </subcellularLocation>
</comment>
<dbReference type="Proteomes" id="UP000760494">
    <property type="component" value="Unassembled WGS sequence"/>
</dbReference>
<evidence type="ECO:0000256" key="5">
    <source>
        <dbReference type="ARBA" id="ARBA00022840"/>
    </source>
</evidence>
<organism evidence="12 13">
    <name type="scientific">Fusarium fujikuroi</name>
    <name type="common">Bakanae and foot rot disease fungus</name>
    <name type="synonym">Gibberella fujikuroi</name>
    <dbReference type="NCBI Taxonomy" id="5127"/>
    <lineage>
        <taxon>Eukaryota</taxon>
        <taxon>Fungi</taxon>
        <taxon>Dikarya</taxon>
        <taxon>Ascomycota</taxon>
        <taxon>Pezizomycotina</taxon>
        <taxon>Sordariomycetes</taxon>
        <taxon>Hypocreomycetidae</taxon>
        <taxon>Hypocreales</taxon>
        <taxon>Nectriaceae</taxon>
        <taxon>Fusarium</taxon>
        <taxon>Fusarium fujikuroi species complex</taxon>
    </lineage>
</organism>
<evidence type="ECO:0000256" key="7">
    <source>
        <dbReference type="ARBA" id="ARBA00070184"/>
    </source>
</evidence>
<dbReference type="SMART" id="SM00382">
    <property type="entry name" value="AAA"/>
    <property type="match status" value="1"/>
</dbReference>
<evidence type="ECO:0000256" key="3">
    <source>
        <dbReference type="ARBA" id="ARBA00022705"/>
    </source>
</evidence>
<dbReference type="InterPro" id="IPR027417">
    <property type="entry name" value="P-loop_NTPase"/>
</dbReference>
<keyword evidence="9" id="KW-1133">Transmembrane helix</keyword>
<feature type="region of interest" description="Disordered" evidence="8">
    <location>
        <begin position="392"/>
        <end position="421"/>
    </location>
</feature>
<comment type="similarity">
    <text evidence="2">Belongs to the activator 1 small subunits family.</text>
</comment>
<dbReference type="SUPFAM" id="SSF48019">
    <property type="entry name" value="post-AAA+ oligomerization domain-like"/>
    <property type="match status" value="1"/>
</dbReference>
<dbReference type="InterPro" id="IPR011333">
    <property type="entry name" value="SKP1/BTB/POZ_sf"/>
</dbReference>
<evidence type="ECO:0000256" key="4">
    <source>
        <dbReference type="ARBA" id="ARBA00022741"/>
    </source>
</evidence>
<feature type="domain" description="AAA+ ATPase" evidence="11">
    <location>
        <begin position="667"/>
        <end position="807"/>
    </location>
</feature>
<dbReference type="EMBL" id="CABFJX010000373">
    <property type="protein sequence ID" value="VTT74234.1"/>
    <property type="molecule type" value="Genomic_DNA"/>
</dbReference>
<dbReference type="GO" id="GO:0031391">
    <property type="term" value="C:Elg1 RFC-like complex"/>
    <property type="evidence" value="ECO:0007669"/>
    <property type="project" value="UniProtKB-ARBA"/>
</dbReference>
<keyword evidence="6" id="KW-0539">Nucleus</keyword>
<dbReference type="Pfam" id="PF00004">
    <property type="entry name" value="AAA"/>
    <property type="match status" value="1"/>
</dbReference>
<dbReference type="Gene3D" id="1.10.8.60">
    <property type="match status" value="1"/>
</dbReference>
<accession>A0A9Q9RS45</accession>
<dbReference type="Gene3D" id="1.20.144.10">
    <property type="entry name" value="Phosphatidic acid phosphatase type 2/haloperoxidase"/>
    <property type="match status" value="1"/>
</dbReference>
<dbReference type="FunFam" id="1.20.272.10:FF:000004">
    <property type="entry name" value="Replication factor C subunit 5"/>
    <property type="match status" value="1"/>
</dbReference>
<dbReference type="GO" id="GO:0005524">
    <property type="term" value="F:ATP binding"/>
    <property type="evidence" value="ECO:0007669"/>
    <property type="project" value="UniProtKB-KW"/>
</dbReference>
<dbReference type="SUPFAM" id="SSF52540">
    <property type="entry name" value="P-loop containing nucleoside triphosphate hydrolases"/>
    <property type="match status" value="1"/>
</dbReference>
<evidence type="ECO:0000313" key="12">
    <source>
        <dbReference type="EMBL" id="VTT74234.1"/>
    </source>
</evidence>
<dbReference type="Pfam" id="PF08542">
    <property type="entry name" value="Rep_fac_C"/>
    <property type="match status" value="1"/>
</dbReference>
<evidence type="ECO:0000256" key="8">
    <source>
        <dbReference type="SAM" id="MobiDB-lite"/>
    </source>
</evidence>
<dbReference type="Gene3D" id="3.30.710.10">
    <property type="entry name" value="Potassium Channel Kv1.1, Chain A"/>
    <property type="match status" value="2"/>
</dbReference>
<feature type="compositionally biased region" description="Polar residues" evidence="8">
    <location>
        <begin position="407"/>
        <end position="420"/>
    </location>
</feature>
<dbReference type="CDD" id="cd18140">
    <property type="entry name" value="HLD_clamp_RFC"/>
    <property type="match status" value="1"/>
</dbReference>
<sequence length="1522" mass="168448">MSDPQRDAPPLSAHIPAATTTTTVLPTTNGSAKGDDVPDAGLRSLDHYKRALPKWRYNLRQQMLPLIRWETPYLAWMQEKLRTPALDSYFAITANLGTHTFFMIGLPICFWCGYAAFGKGLVHILALGVFWTGFIKDFYSLPRPLSPPLHRITMSGSAALEYGFPSTHSANAVSVAVYALLILRSPDNTLAPTTKFALECLSYFYAASIIFGRLYCGMHGFLDVIVGSIMGAAISLLEFYYGPPLDEYMHSSSWAAPLVAALVILVLVRIHPEPADDCPCYDDSVAFAGVVIGLEFGTWTYGKIALDPWETHAHGGGSVDITHLGLAANVARIVFGVLVVFAWRETMKPLLLKLLPHLFRIFEQVGVNMPRRFFTPASKYKTVPTGSRIDTLFPSPSDFPRMVESIRNPTTRGRSVSIGPQSAADAYETLAYRERKRRESVSSNHSLKSKSSNLELQTTHEDYSGKGAQASGAQANRIVEFEQMMGTGEVVTTPAADDDRVEIFVTGTEDGLGEREMFSQLIKPRVRYDVEVVTKLVVYTGIAWCNLARVPQLTSTFKLPYSATSSRIGTSNPGNITEGTAKAENNRKASANMSDIGDEMDVDVPVVSKDVIFSSEAKQGKRSAANLPVEAEDSLPWVEKYRPNTLEDVSGHQDILATINKFIDQNRLPHLLLYGPPGTGKTSTILALARRIYGAANMRQMVLELNASDDRGIDVVREQIKTFASTKQIFSMGGTSARSGNSMAGFKLIVLDEADAMTSTAQMALRRIMEKYTTNTRFCIIANYSHKLSPALLSRCTRFRFSPLKEGDIRVLVDKVVEEEHVRIGGEAVDALVKLSKGDMRRALNVLQACHASSTPLRAKDAPKVPDSEIERENITTETIYNCIAAPPPDAIKEIVSTLLKTSDVTSCLNTISALKVSRGLALADIITALSEELVKLEVGPEVMITWLDGLANIEHRVAGGGSELIQTGAVVGVVRNGVDGASSCNPRLINVKTVRCDFNSSGPKRHCTCELIVAFRREIAVRLKDQQILYTNTVTMTSIASSDAGNLTVEPLSERNVSRIPLILPHERVFPIQIGSELFKLSGASLSSDAPSYFSQYFVCQLESAKERNDESNAAIRTLYIDRDPAIFRDISLHLQGYHVQPRDGEHFVRLFSDAQFYSCWSPPSCNPDSELTFRETVPKLISQLYEESIFISIGHREFQIPREIFNDPGNSPNYFSLGFAAFFSRPDDLFPGLDREGLIRPPSILPPSVPKRSADTFAELLHFLRGYPIRIRDEAHRQDLLSDARYFHFKGLEQRLIPHSLSYNQATRRDEIVLRLENIQKSGVSVFISNTDPLTGFVQYARPYVDEKPAELVLEIGGETTKLHFSGSNARAEFFRDTKARVAKLFELVSSKLNFHQAIKTEHLTNNGQLTNLGNALLKEDLVRIVLEPESAIILDGKDYLEDFISAAASDSSANEYPRKRKRADGDSGDEEWVVTTGQWRLRIQNAPNGRGVECILVAAKLDAMRSQLSRNMSRSFLGS</sequence>
<dbReference type="FunFam" id="1.10.8.60:FF:000028">
    <property type="entry name" value="Replication factor C subunit 5"/>
    <property type="match status" value="1"/>
</dbReference>
<feature type="region of interest" description="Disordered" evidence="8">
    <location>
        <begin position="435"/>
        <end position="455"/>
    </location>
</feature>
<proteinExistence type="inferred from homology"/>
<gene>
    <name evidence="12" type="ORF">C2S_9521</name>
</gene>
<keyword evidence="4" id="KW-0547">Nucleotide-binding</keyword>
<dbReference type="Gene3D" id="1.20.272.10">
    <property type="match status" value="1"/>
</dbReference>
<keyword evidence="9" id="KW-0472">Membrane</keyword>
<dbReference type="SUPFAM" id="SSF48317">
    <property type="entry name" value="Acid phosphatase/Vanadium-dependent haloperoxidase"/>
    <property type="match status" value="1"/>
</dbReference>
<feature type="transmembrane region" description="Helical" evidence="9">
    <location>
        <begin position="221"/>
        <end position="242"/>
    </location>
</feature>
<dbReference type="InterPro" id="IPR047854">
    <property type="entry name" value="RFC_lid"/>
</dbReference>
<evidence type="ECO:0000313" key="13">
    <source>
        <dbReference type="Proteomes" id="UP000760494"/>
    </source>
</evidence>
<feature type="transmembrane region" description="Helical" evidence="9">
    <location>
        <begin position="122"/>
        <end position="141"/>
    </location>
</feature>
<dbReference type="PANTHER" id="PTHR31758">
    <property type="entry name" value="BTB/POZ DOMAIN-CONTAINING PROTEIN YLR108C"/>
    <property type="match status" value="1"/>
</dbReference>
<evidence type="ECO:0000259" key="11">
    <source>
        <dbReference type="SMART" id="SM00382"/>
    </source>
</evidence>
<evidence type="ECO:0000256" key="2">
    <source>
        <dbReference type="ARBA" id="ARBA00005378"/>
    </source>
</evidence>
<evidence type="ECO:0000256" key="6">
    <source>
        <dbReference type="ARBA" id="ARBA00023242"/>
    </source>
</evidence>
<dbReference type="InterPro" id="IPR003593">
    <property type="entry name" value="AAA+_ATPase"/>
</dbReference>
<dbReference type="GO" id="GO:0003677">
    <property type="term" value="F:DNA binding"/>
    <property type="evidence" value="ECO:0007669"/>
    <property type="project" value="InterPro"/>
</dbReference>
<evidence type="ECO:0000259" key="10">
    <source>
        <dbReference type="SMART" id="SM00014"/>
    </source>
</evidence>
<dbReference type="Gene3D" id="3.40.50.300">
    <property type="entry name" value="P-loop containing nucleotide triphosphate hydrolases"/>
    <property type="match status" value="1"/>
</dbReference>
<feature type="domain" description="Phosphatidic acid phosphatase type 2/haloperoxidase" evidence="10">
    <location>
        <begin position="119"/>
        <end position="239"/>
    </location>
</feature>
<keyword evidence="5" id="KW-0067">ATP-binding</keyword>
<feature type="compositionally biased region" description="Low complexity" evidence="8">
    <location>
        <begin position="441"/>
        <end position="454"/>
    </location>
</feature>
<evidence type="ECO:0000256" key="1">
    <source>
        <dbReference type="ARBA" id="ARBA00004123"/>
    </source>
</evidence>
<comment type="caution">
    <text evidence="12">The sequence shown here is derived from an EMBL/GenBank/DDBJ whole genome shotgun (WGS) entry which is preliminary data.</text>
</comment>
<dbReference type="Pfam" id="PF01569">
    <property type="entry name" value="PAP2"/>
    <property type="match status" value="1"/>
</dbReference>
<feature type="transmembrane region" description="Helical" evidence="9">
    <location>
        <begin position="254"/>
        <end position="272"/>
    </location>
</feature>